<feature type="domain" description="Major facilitator superfamily (MFS) profile" evidence="7">
    <location>
        <begin position="21"/>
        <end position="165"/>
    </location>
</feature>
<gene>
    <name evidence="8" type="ORF">GCM10025865_10750</name>
</gene>
<dbReference type="PROSITE" id="PS50850">
    <property type="entry name" value="MFS"/>
    <property type="match status" value="1"/>
</dbReference>
<dbReference type="Pfam" id="PF07690">
    <property type="entry name" value="MFS_1"/>
    <property type="match status" value="1"/>
</dbReference>
<organism evidence="8 9">
    <name type="scientific">Paraoerskovia sediminicola</name>
    <dbReference type="NCBI Taxonomy" id="1138587"/>
    <lineage>
        <taxon>Bacteria</taxon>
        <taxon>Bacillati</taxon>
        <taxon>Actinomycetota</taxon>
        <taxon>Actinomycetes</taxon>
        <taxon>Micrococcales</taxon>
        <taxon>Cellulomonadaceae</taxon>
        <taxon>Paraoerskovia</taxon>
    </lineage>
</organism>
<evidence type="ECO:0000256" key="1">
    <source>
        <dbReference type="ARBA" id="ARBA00004651"/>
    </source>
</evidence>
<evidence type="ECO:0000313" key="9">
    <source>
        <dbReference type="Proteomes" id="UP001321475"/>
    </source>
</evidence>
<dbReference type="InterPro" id="IPR011701">
    <property type="entry name" value="MFS"/>
</dbReference>
<keyword evidence="2 6" id="KW-0812">Transmembrane</keyword>
<feature type="transmembrane region" description="Helical" evidence="6">
    <location>
        <begin position="60"/>
        <end position="79"/>
    </location>
</feature>
<evidence type="ECO:0000313" key="8">
    <source>
        <dbReference type="EMBL" id="BDZ41776.1"/>
    </source>
</evidence>
<reference evidence="9" key="1">
    <citation type="journal article" date="2019" name="Int. J. Syst. Evol. Microbiol.">
        <title>The Global Catalogue of Microorganisms (GCM) 10K type strain sequencing project: providing services to taxonomists for standard genome sequencing and annotation.</title>
        <authorList>
            <consortium name="The Broad Institute Genomics Platform"/>
            <consortium name="The Broad Institute Genome Sequencing Center for Infectious Disease"/>
            <person name="Wu L."/>
            <person name="Ma J."/>
        </authorList>
    </citation>
    <scope>NUCLEOTIDE SEQUENCE [LARGE SCALE GENOMIC DNA]</scope>
    <source>
        <strain evidence="9">NBRC 108565</strain>
    </source>
</reference>
<feature type="region of interest" description="Disordered" evidence="5">
    <location>
        <begin position="146"/>
        <end position="165"/>
    </location>
</feature>
<dbReference type="PANTHER" id="PTHR23501">
    <property type="entry name" value="MAJOR FACILITATOR SUPERFAMILY"/>
    <property type="match status" value="1"/>
</dbReference>
<evidence type="ECO:0000256" key="5">
    <source>
        <dbReference type="SAM" id="MobiDB-lite"/>
    </source>
</evidence>
<feature type="transmembrane region" description="Helical" evidence="6">
    <location>
        <begin position="29"/>
        <end position="48"/>
    </location>
</feature>
<keyword evidence="4 6" id="KW-0472">Membrane</keyword>
<evidence type="ECO:0000259" key="7">
    <source>
        <dbReference type="PROSITE" id="PS50850"/>
    </source>
</evidence>
<sequence>MSERRAVETASDTSPQGAPQVGRGFVPGLVYAALSAAIVSSLGLLLVPTIGAEFAVPVSTAQWTLTVNLLVGAIATPVLGRLSDGPHKRGILLATLAVILAGSVIAATAQSFAWILVGRALQGLSFAITPMAITLARRYAPPPRCRARSRRCRSPSRRGSGSATR</sequence>
<proteinExistence type="predicted"/>
<dbReference type="InterPro" id="IPR036259">
    <property type="entry name" value="MFS_trans_sf"/>
</dbReference>
<evidence type="ECO:0000256" key="6">
    <source>
        <dbReference type="SAM" id="Phobius"/>
    </source>
</evidence>
<feature type="transmembrane region" description="Helical" evidence="6">
    <location>
        <begin position="123"/>
        <end position="140"/>
    </location>
</feature>
<dbReference type="EMBL" id="AP027729">
    <property type="protein sequence ID" value="BDZ41776.1"/>
    <property type="molecule type" value="Genomic_DNA"/>
</dbReference>
<keyword evidence="9" id="KW-1185">Reference proteome</keyword>
<evidence type="ECO:0000256" key="3">
    <source>
        <dbReference type="ARBA" id="ARBA00022989"/>
    </source>
</evidence>
<feature type="compositionally biased region" description="Basic residues" evidence="5">
    <location>
        <begin position="146"/>
        <end position="156"/>
    </location>
</feature>
<dbReference type="InterPro" id="IPR020846">
    <property type="entry name" value="MFS_dom"/>
</dbReference>
<accession>A0ABM8G149</accession>
<evidence type="ECO:0000256" key="4">
    <source>
        <dbReference type="ARBA" id="ARBA00023136"/>
    </source>
</evidence>
<evidence type="ECO:0000256" key="2">
    <source>
        <dbReference type="ARBA" id="ARBA00022692"/>
    </source>
</evidence>
<protein>
    <recommendedName>
        <fullName evidence="7">Major facilitator superfamily (MFS) profile domain-containing protein</fullName>
    </recommendedName>
</protein>
<dbReference type="Gene3D" id="1.20.1720.10">
    <property type="entry name" value="Multidrug resistance protein D"/>
    <property type="match status" value="1"/>
</dbReference>
<name>A0ABM8G149_9CELL</name>
<dbReference type="PANTHER" id="PTHR23501:SF197">
    <property type="entry name" value="COMD"/>
    <property type="match status" value="1"/>
</dbReference>
<dbReference type="SUPFAM" id="SSF103473">
    <property type="entry name" value="MFS general substrate transporter"/>
    <property type="match status" value="1"/>
</dbReference>
<comment type="subcellular location">
    <subcellularLocation>
        <location evidence="1">Cell membrane</location>
        <topology evidence="1">Multi-pass membrane protein</topology>
    </subcellularLocation>
</comment>
<dbReference type="Proteomes" id="UP001321475">
    <property type="component" value="Chromosome"/>
</dbReference>
<feature type="transmembrane region" description="Helical" evidence="6">
    <location>
        <begin position="91"/>
        <end position="117"/>
    </location>
</feature>
<keyword evidence="3 6" id="KW-1133">Transmembrane helix</keyword>